<accession>A0A9Q3QVY0</accession>
<dbReference type="AlphaFoldDB" id="A0A9Q3QVY0"/>
<gene>
    <name evidence="1" type="ORF">HJB63_01385</name>
</gene>
<reference evidence="1" key="1">
    <citation type="submission" date="2020-04" db="EMBL/GenBank/DDBJ databases">
        <title>Global-level population genomics: horizontal gene transfer, symbiosis and evolution in Rhizobia.</title>
        <authorList>
            <person name="Gai Y."/>
        </authorList>
    </citation>
    <scope>NUCLEOTIDE SEQUENCE</scope>
    <source>
        <strain evidence="1">BLR57</strain>
    </source>
</reference>
<evidence type="ECO:0000313" key="1">
    <source>
        <dbReference type="EMBL" id="MBX5021245.1"/>
    </source>
</evidence>
<dbReference type="Proteomes" id="UP000749740">
    <property type="component" value="Unassembled WGS sequence"/>
</dbReference>
<evidence type="ECO:0000313" key="2">
    <source>
        <dbReference type="Proteomes" id="UP000749740"/>
    </source>
</evidence>
<dbReference type="RefSeq" id="WP_138394030.1">
    <property type="nucleotide sequence ID" value="NZ_JABDYC010000001.1"/>
</dbReference>
<protein>
    <submittedName>
        <fullName evidence="1">Uncharacterized protein</fullName>
    </submittedName>
</protein>
<proteinExistence type="predicted"/>
<comment type="caution">
    <text evidence="1">The sequence shown here is derived from an EMBL/GenBank/DDBJ whole genome shotgun (WGS) entry which is preliminary data.</text>
</comment>
<sequence length="62" mass="7063">MSIEGHSTAPGANVIAEHYCCVAGCAKWGSFGFSQSKTVETRWWCFEHYPYWDEIKSRSNSK</sequence>
<organism evidence="1 2">
    <name type="scientific">Rhizobium lentis</name>
    <dbReference type="NCBI Taxonomy" id="1138194"/>
    <lineage>
        <taxon>Bacteria</taxon>
        <taxon>Pseudomonadati</taxon>
        <taxon>Pseudomonadota</taxon>
        <taxon>Alphaproteobacteria</taxon>
        <taxon>Hyphomicrobiales</taxon>
        <taxon>Rhizobiaceae</taxon>
        <taxon>Rhizobium/Agrobacterium group</taxon>
        <taxon>Rhizobium</taxon>
    </lineage>
</organism>
<dbReference type="EMBL" id="JABDYC010000001">
    <property type="protein sequence ID" value="MBX5021245.1"/>
    <property type="molecule type" value="Genomic_DNA"/>
</dbReference>
<name>A0A9Q3QVY0_9HYPH</name>